<evidence type="ECO:0000313" key="3">
    <source>
        <dbReference type="Proteomes" id="UP000301751"/>
    </source>
</evidence>
<gene>
    <name evidence="2" type="ORF">AQPW35_20230</name>
</gene>
<feature type="region of interest" description="Disordered" evidence="1">
    <location>
        <begin position="1"/>
        <end position="25"/>
    </location>
</feature>
<organism evidence="2 3">
    <name type="scientific">Pseudaquabacterium pictum</name>
    <dbReference type="NCBI Taxonomy" id="2315236"/>
    <lineage>
        <taxon>Bacteria</taxon>
        <taxon>Pseudomonadati</taxon>
        <taxon>Pseudomonadota</taxon>
        <taxon>Betaproteobacteria</taxon>
        <taxon>Burkholderiales</taxon>
        <taxon>Sphaerotilaceae</taxon>
        <taxon>Pseudaquabacterium</taxon>
    </lineage>
</organism>
<keyword evidence="3" id="KW-1185">Reference proteome</keyword>
<dbReference type="AlphaFoldDB" id="A0A480ASA2"/>
<sequence>MQAVGRTPQRAPDGAPPHYERHRPKQTTLYRLVQKHAAGFIAHTEACRLGGGSRRACDIAEAALQVVKGKAG</sequence>
<evidence type="ECO:0000256" key="1">
    <source>
        <dbReference type="SAM" id="MobiDB-lite"/>
    </source>
</evidence>
<accession>A0A480ASA2</accession>
<proteinExistence type="predicted"/>
<dbReference type="Proteomes" id="UP000301751">
    <property type="component" value="Unassembled WGS sequence"/>
</dbReference>
<protein>
    <submittedName>
        <fullName evidence="2">Uncharacterized protein</fullName>
    </submittedName>
</protein>
<evidence type="ECO:0000313" key="2">
    <source>
        <dbReference type="EMBL" id="GCL62942.1"/>
    </source>
</evidence>
<name>A0A480ASA2_9BURK</name>
<reference evidence="3" key="1">
    <citation type="submission" date="2019-03" db="EMBL/GenBank/DDBJ databases">
        <title>Aquabacterium pictum sp.nov., the first bacteriochlorophyll a-containing freshwater bacterium in the genus Aquabacterium of the class Betaproteobacteria.</title>
        <authorList>
            <person name="Hirose S."/>
            <person name="Tank M."/>
            <person name="Hara E."/>
            <person name="Tamaki H."/>
            <person name="Takaichi S."/>
            <person name="Haruta S."/>
            <person name="Hanada S."/>
        </authorList>
    </citation>
    <scope>NUCLEOTIDE SEQUENCE [LARGE SCALE GENOMIC DNA]</scope>
    <source>
        <strain evidence="3">W35</strain>
    </source>
</reference>
<comment type="caution">
    <text evidence="2">The sequence shown here is derived from an EMBL/GenBank/DDBJ whole genome shotgun (WGS) entry which is preliminary data.</text>
</comment>
<dbReference type="EMBL" id="BJCL01000004">
    <property type="protein sequence ID" value="GCL62942.1"/>
    <property type="molecule type" value="Genomic_DNA"/>
</dbReference>